<keyword evidence="9" id="KW-1185">Reference proteome</keyword>
<dbReference type="STRING" id="1754190.A0A1Y1ZV34"/>
<dbReference type="GO" id="GO:0016020">
    <property type="term" value="C:membrane"/>
    <property type="evidence" value="ECO:0007669"/>
    <property type="project" value="UniProtKB-SubCell"/>
</dbReference>
<dbReference type="GO" id="GO:0038023">
    <property type="term" value="F:signaling receptor activity"/>
    <property type="evidence" value="ECO:0007669"/>
    <property type="project" value="TreeGrafter"/>
</dbReference>
<reference evidence="8 9" key="1">
    <citation type="submission" date="2016-08" db="EMBL/GenBank/DDBJ databases">
        <title>A Parts List for Fungal Cellulosomes Revealed by Comparative Genomics.</title>
        <authorList>
            <consortium name="DOE Joint Genome Institute"/>
            <person name="Haitjema C.H."/>
            <person name="Gilmore S.P."/>
            <person name="Henske J.K."/>
            <person name="Solomon K.V."/>
            <person name="De Groot R."/>
            <person name="Kuo A."/>
            <person name="Mondo S.J."/>
            <person name="Salamov A.A."/>
            <person name="Labutti K."/>
            <person name="Zhao Z."/>
            <person name="Chiniquy J."/>
            <person name="Barry K."/>
            <person name="Brewer H.M."/>
            <person name="Purvine S.O."/>
            <person name="Wright A.T."/>
            <person name="Boxma B."/>
            <person name="Van Alen T."/>
            <person name="Hackstein J.H."/>
            <person name="Baker S.E."/>
            <person name="Grigoriev I.V."/>
            <person name="O'Malley M.A."/>
        </authorList>
    </citation>
    <scope>NUCLEOTIDE SEQUENCE [LARGE SCALE GENOMIC DNA]</scope>
    <source>
        <strain evidence="8 9">G1</strain>
    </source>
</reference>
<feature type="transmembrane region" description="Helical" evidence="7">
    <location>
        <begin position="215"/>
        <end position="233"/>
    </location>
</feature>
<name>A0A1Y1ZV34_9FUNG</name>
<keyword evidence="3 7" id="KW-0812">Transmembrane</keyword>
<evidence type="ECO:0000256" key="3">
    <source>
        <dbReference type="ARBA" id="ARBA00022692"/>
    </source>
</evidence>
<feature type="transmembrane region" description="Helical" evidence="7">
    <location>
        <begin position="151"/>
        <end position="173"/>
    </location>
</feature>
<feature type="transmembrane region" description="Helical" evidence="7">
    <location>
        <begin position="185"/>
        <end position="203"/>
    </location>
</feature>
<feature type="transmembrane region" description="Helical" evidence="7">
    <location>
        <begin position="253"/>
        <end position="275"/>
    </location>
</feature>
<accession>A0A1Y1ZV34</accession>
<evidence type="ECO:0000256" key="2">
    <source>
        <dbReference type="ARBA" id="ARBA00007018"/>
    </source>
</evidence>
<organism evidence="8 9">
    <name type="scientific">Neocallimastix californiae</name>
    <dbReference type="NCBI Taxonomy" id="1754190"/>
    <lineage>
        <taxon>Eukaryota</taxon>
        <taxon>Fungi</taxon>
        <taxon>Fungi incertae sedis</taxon>
        <taxon>Chytridiomycota</taxon>
        <taxon>Chytridiomycota incertae sedis</taxon>
        <taxon>Neocallimastigomycetes</taxon>
        <taxon>Neocallimastigales</taxon>
        <taxon>Neocallimastigaceae</taxon>
        <taxon>Neocallimastix</taxon>
    </lineage>
</organism>
<evidence type="ECO:0000256" key="7">
    <source>
        <dbReference type="SAM" id="Phobius"/>
    </source>
</evidence>
<dbReference type="Pfam" id="PF03006">
    <property type="entry name" value="HlyIII"/>
    <property type="match status" value="1"/>
</dbReference>
<keyword evidence="4 7" id="KW-1133">Transmembrane helix</keyword>
<keyword evidence="6" id="KW-0862">Zinc</keyword>
<feature type="binding site" evidence="6">
    <location>
        <position position="256"/>
    </location>
    <ligand>
        <name>Zn(2+)</name>
        <dbReference type="ChEBI" id="CHEBI:29105"/>
    </ligand>
</feature>
<comment type="subcellular location">
    <subcellularLocation>
        <location evidence="1">Membrane</location>
        <topology evidence="1">Multi-pass membrane protein</topology>
    </subcellularLocation>
</comment>
<dbReference type="OrthoDB" id="529367at2759"/>
<evidence type="ECO:0000256" key="1">
    <source>
        <dbReference type="ARBA" id="ARBA00004141"/>
    </source>
</evidence>
<dbReference type="EMBL" id="MCOG01000353">
    <property type="protein sequence ID" value="ORY14116.1"/>
    <property type="molecule type" value="Genomic_DNA"/>
</dbReference>
<feature type="transmembrane region" description="Helical" evidence="7">
    <location>
        <begin position="124"/>
        <end position="144"/>
    </location>
</feature>
<feature type="transmembrane region" description="Helical" evidence="7">
    <location>
        <begin position="83"/>
        <end position="104"/>
    </location>
</feature>
<feature type="transmembrane region" description="Helical" evidence="7">
    <location>
        <begin position="52"/>
        <end position="71"/>
    </location>
</feature>
<sequence>MINGHLKLITYKECPRWLADNPYIHAFYRPPCYSYLECYKSLFYLHNEIGNIYTHLIGSILFTIFYIYTSIKLIPSFEKVEFIELGIIILSIIGGFICMNFSWHFHLFSSHSFKVNQNWLKCDYVGIVFLIFTTGFPVTYYTFYCYPGIRTISLLVSLIISIISTFALLNPIFYNDQYRLVRSTLYLALGTTEFIPVCYSILFYKYEFIVKYLSFYYSIVGVILYLIGLIFYNKRIPESLFPGKFDVFGHSHQIFHTLILMASVTFYIGIMNMVINVKSDTNICNIL</sequence>
<feature type="binding site" evidence="6">
    <location>
        <position position="106"/>
    </location>
    <ligand>
        <name>Zn(2+)</name>
        <dbReference type="ChEBI" id="CHEBI:29105"/>
    </ligand>
</feature>
<dbReference type="PANTHER" id="PTHR20855:SF52">
    <property type="entry name" value="ADIPONECTIN RECEPTOR PROTEIN"/>
    <property type="match status" value="1"/>
</dbReference>
<comment type="caution">
    <text evidence="8">The sequence shown here is derived from an EMBL/GenBank/DDBJ whole genome shotgun (WGS) entry which is preliminary data.</text>
</comment>
<evidence type="ECO:0000256" key="4">
    <source>
        <dbReference type="ARBA" id="ARBA00022989"/>
    </source>
</evidence>
<comment type="similarity">
    <text evidence="2">Belongs to the ADIPOR family.</text>
</comment>
<dbReference type="Proteomes" id="UP000193920">
    <property type="component" value="Unassembled WGS sequence"/>
</dbReference>
<gene>
    <name evidence="8" type="ORF">LY90DRAFT_437245</name>
</gene>
<dbReference type="GO" id="GO:0046872">
    <property type="term" value="F:metal ion binding"/>
    <property type="evidence" value="ECO:0007669"/>
    <property type="project" value="UniProtKB-KW"/>
</dbReference>
<keyword evidence="6" id="KW-0479">Metal-binding</keyword>
<dbReference type="PANTHER" id="PTHR20855">
    <property type="entry name" value="ADIPOR/PROGESTIN RECEPTOR-RELATED"/>
    <property type="match status" value="1"/>
</dbReference>
<dbReference type="InterPro" id="IPR004254">
    <property type="entry name" value="AdipoR/HlyIII-related"/>
</dbReference>
<keyword evidence="5 7" id="KW-0472">Membrane</keyword>
<feature type="binding site" evidence="6">
    <location>
        <position position="252"/>
    </location>
    <ligand>
        <name>Zn(2+)</name>
        <dbReference type="ChEBI" id="CHEBI:29105"/>
    </ligand>
</feature>
<protein>
    <submittedName>
        <fullName evidence="8">HlyIII-domain-containing protein</fullName>
    </submittedName>
</protein>
<dbReference type="AlphaFoldDB" id="A0A1Y1ZV34"/>
<proteinExistence type="inferred from homology"/>
<evidence type="ECO:0000256" key="6">
    <source>
        <dbReference type="PIRSR" id="PIRSR604254-1"/>
    </source>
</evidence>
<evidence type="ECO:0000313" key="9">
    <source>
        <dbReference type="Proteomes" id="UP000193920"/>
    </source>
</evidence>
<evidence type="ECO:0000256" key="5">
    <source>
        <dbReference type="ARBA" id="ARBA00023136"/>
    </source>
</evidence>
<evidence type="ECO:0000313" key="8">
    <source>
        <dbReference type="EMBL" id="ORY14116.1"/>
    </source>
</evidence>